<evidence type="ECO:0000313" key="10">
    <source>
        <dbReference type="EMBL" id="TRY64256.1"/>
    </source>
</evidence>
<proteinExistence type="inferred from homology"/>
<sequence length="151" mass="16658">MAVDKSEKIPIPARIAPSPPSAPSKVGNPSYIPPPVRIDPSPPPSYESTQPNFGAAMSHAPPNPKQPQWQQPIQQPQWQQPIQQPQPQHVSVNIHNTSSSAQPAQVVYVPNFGHRPVNMVCPHCKIHVRTGTESEIRAIAWISCLIMFFTL</sequence>
<dbReference type="GO" id="GO:0005765">
    <property type="term" value="C:lysosomal membrane"/>
    <property type="evidence" value="ECO:0007669"/>
    <property type="project" value="UniProtKB-SubCell"/>
</dbReference>
<dbReference type="Proteomes" id="UP000318571">
    <property type="component" value="Chromosome 10"/>
</dbReference>
<evidence type="ECO:0000256" key="1">
    <source>
        <dbReference type="ARBA" id="ARBA00004414"/>
    </source>
</evidence>
<comment type="similarity">
    <text evidence="4">Belongs to the CDIP1/LITAF family.</text>
</comment>
<evidence type="ECO:0000256" key="4">
    <source>
        <dbReference type="ARBA" id="ARBA00005975"/>
    </source>
</evidence>
<dbReference type="PANTHER" id="PTHR23292:SF6">
    <property type="entry name" value="FI16602P1-RELATED"/>
    <property type="match status" value="1"/>
</dbReference>
<dbReference type="GO" id="GO:0031902">
    <property type="term" value="C:late endosome membrane"/>
    <property type="evidence" value="ECO:0007669"/>
    <property type="project" value="UniProtKB-SubCell"/>
</dbReference>
<dbReference type="PANTHER" id="PTHR23292">
    <property type="entry name" value="LIPOPOLYSACCHARIDE-INDUCED TUMOR NECROSIS FACTOR-ALPHA FACTOR"/>
    <property type="match status" value="1"/>
</dbReference>
<evidence type="ECO:0000313" key="11">
    <source>
        <dbReference type="Proteomes" id="UP000318571"/>
    </source>
</evidence>
<feature type="region of interest" description="Disordered" evidence="8">
    <location>
        <begin position="1"/>
        <end position="90"/>
    </location>
</feature>
<gene>
    <name evidence="10" type="ORF">TCAL_16622</name>
</gene>
<keyword evidence="7" id="KW-0472">Membrane</keyword>
<dbReference type="GO" id="GO:0008270">
    <property type="term" value="F:zinc ion binding"/>
    <property type="evidence" value="ECO:0007669"/>
    <property type="project" value="TreeGrafter"/>
</dbReference>
<feature type="compositionally biased region" description="Low complexity" evidence="8">
    <location>
        <begin position="66"/>
        <end position="88"/>
    </location>
</feature>
<feature type="compositionally biased region" description="Pro residues" evidence="8">
    <location>
        <begin position="31"/>
        <end position="45"/>
    </location>
</feature>
<feature type="domain" description="LITAF" evidence="9">
    <location>
        <begin position="115"/>
        <end position="150"/>
    </location>
</feature>
<reference evidence="10 11" key="1">
    <citation type="journal article" date="2018" name="Nat. Ecol. Evol.">
        <title>Genomic signatures of mitonuclear coevolution across populations of Tigriopus californicus.</title>
        <authorList>
            <person name="Barreto F.S."/>
            <person name="Watson E.T."/>
            <person name="Lima T.G."/>
            <person name="Willett C.S."/>
            <person name="Edmands S."/>
            <person name="Li W."/>
            <person name="Burton R.S."/>
        </authorList>
    </citation>
    <scope>NUCLEOTIDE SEQUENCE [LARGE SCALE GENOMIC DNA]</scope>
    <source>
        <strain evidence="10 11">San Diego</strain>
    </source>
</reference>
<dbReference type="AlphaFoldDB" id="A0A553NFP0"/>
<evidence type="ECO:0000256" key="7">
    <source>
        <dbReference type="ARBA" id="ARBA00023136"/>
    </source>
</evidence>
<comment type="caution">
    <text evidence="10">The sequence shown here is derived from an EMBL/GenBank/DDBJ whole genome shotgun (WGS) entry which is preliminary data.</text>
</comment>
<name>A0A553NFP0_TIGCA</name>
<keyword evidence="11" id="KW-1185">Reference proteome</keyword>
<keyword evidence="5" id="KW-0479">Metal-binding</keyword>
<comment type="subcellular location">
    <subcellularLocation>
        <location evidence="2">Endosome membrane</location>
        <topology evidence="2">Peripheral membrane protein</topology>
    </subcellularLocation>
    <subcellularLocation>
        <location evidence="1">Late endosome membrane</location>
    </subcellularLocation>
    <subcellularLocation>
        <location evidence="3">Lysosome membrane</location>
        <topology evidence="3">Peripheral membrane protein</topology>
        <orientation evidence="3">Cytoplasmic side</orientation>
    </subcellularLocation>
</comment>
<dbReference type="InterPro" id="IPR037519">
    <property type="entry name" value="LITAF_fam"/>
</dbReference>
<evidence type="ECO:0000256" key="8">
    <source>
        <dbReference type="SAM" id="MobiDB-lite"/>
    </source>
</evidence>
<evidence type="ECO:0000256" key="3">
    <source>
        <dbReference type="ARBA" id="ARBA00004630"/>
    </source>
</evidence>
<dbReference type="InterPro" id="IPR006629">
    <property type="entry name" value="LITAF"/>
</dbReference>
<dbReference type="OMA" id="CKIHVRT"/>
<protein>
    <recommendedName>
        <fullName evidence="9">LITAF domain-containing protein</fullName>
    </recommendedName>
</protein>
<organism evidence="10 11">
    <name type="scientific">Tigriopus californicus</name>
    <name type="common">Marine copepod</name>
    <dbReference type="NCBI Taxonomy" id="6832"/>
    <lineage>
        <taxon>Eukaryota</taxon>
        <taxon>Metazoa</taxon>
        <taxon>Ecdysozoa</taxon>
        <taxon>Arthropoda</taxon>
        <taxon>Crustacea</taxon>
        <taxon>Multicrustacea</taxon>
        <taxon>Hexanauplia</taxon>
        <taxon>Copepoda</taxon>
        <taxon>Harpacticoida</taxon>
        <taxon>Harpacticidae</taxon>
        <taxon>Tigriopus</taxon>
    </lineage>
</organism>
<keyword evidence="6" id="KW-0862">Zinc</keyword>
<dbReference type="Pfam" id="PF10601">
    <property type="entry name" value="zf-LITAF-like"/>
    <property type="match status" value="1"/>
</dbReference>
<dbReference type="EMBL" id="VCGU01000458">
    <property type="protein sequence ID" value="TRY64256.1"/>
    <property type="molecule type" value="Genomic_DNA"/>
</dbReference>
<evidence type="ECO:0000256" key="5">
    <source>
        <dbReference type="ARBA" id="ARBA00022723"/>
    </source>
</evidence>
<evidence type="ECO:0000256" key="2">
    <source>
        <dbReference type="ARBA" id="ARBA00004481"/>
    </source>
</evidence>
<accession>A0A553NFP0</accession>
<evidence type="ECO:0000256" key="6">
    <source>
        <dbReference type="ARBA" id="ARBA00022833"/>
    </source>
</evidence>
<evidence type="ECO:0000259" key="9">
    <source>
        <dbReference type="Pfam" id="PF10601"/>
    </source>
</evidence>